<dbReference type="GO" id="GO:0046872">
    <property type="term" value="F:metal ion binding"/>
    <property type="evidence" value="ECO:0007669"/>
    <property type="project" value="UniProtKB-KW"/>
</dbReference>
<dbReference type="Pfam" id="PF00173">
    <property type="entry name" value="Cyt-b5"/>
    <property type="match status" value="1"/>
</dbReference>
<keyword evidence="5" id="KW-0472">Membrane</keyword>
<dbReference type="InterPro" id="IPR001199">
    <property type="entry name" value="Cyt_B5-like_heme/steroid-bd"/>
</dbReference>
<evidence type="ECO:0000256" key="4">
    <source>
        <dbReference type="ARBA" id="ARBA00038168"/>
    </source>
</evidence>
<dbReference type="SUPFAM" id="SSF55856">
    <property type="entry name" value="Cytochrome b5-like heme/steroid binding domain"/>
    <property type="match status" value="1"/>
</dbReference>
<sequence>MNYVYKVFYPILALLVLGIILLLGYTFISDSGNTQTNNSTTQTNSTTNTGNSNLTATFTSSDISAANNIKTDCLTVVDGSVYNIPESWAKSHPGGYQEVAMMCGKDATSLFNSQHGRDNTAKNQLSQYFVGVLSN</sequence>
<evidence type="ECO:0000256" key="2">
    <source>
        <dbReference type="ARBA" id="ARBA00022723"/>
    </source>
</evidence>
<keyword evidence="5" id="KW-0812">Transmembrane</keyword>
<dbReference type="SMART" id="SM01117">
    <property type="entry name" value="Cyt-b5"/>
    <property type="match status" value="1"/>
</dbReference>
<protein>
    <submittedName>
        <fullName evidence="7">Cytochrome b5 domain-containing protein</fullName>
    </submittedName>
</protein>
<reference evidence="7" key="1">
    <citation type="submission" date="2020-04" db="EMBL/GenBank/DDBJ databases">
        <authorList>
            <person name="Zhang T."/>
        </authorList>
    </citation>
    <scope>NUCLEOTIDE SEQUENCE</scope>
    <source>
        <strain evidence="7">HKST-UBA13</strain>
    </source>
</reference>
<feature type="transmembrane region" description="Helical" evidence="5">
    <location>
        <begin position="7"/>
        <end position="28"/>
    </location>
</feature>
<keyword evidence="5" id="KW-1133">Transmembrane helix</keyword>
<dbReference type="PANTHER" id="PTHR19359">
    <property type="entry name" value="CYTOCHROME B5"/>
    <property type="match status" value="1"/>
</dbReference>
<reference evidence="7" key="2">
    <citation type="journal article" date="2021" name="Microbiome">
        <title>Successional dynamics and alternative stable states in a saline activated sludge microbial community over 9 years.</title>
        <authorList>
            <person name="Wang Y."/>
            <person name="Ye J."/>
            <person name="Ju F."/>
            <person name="Liu L."/>
            <person name="Boyd J.A."/>
            <person name="Deng Y."/>
            <person name="Parks D.H."/>
            <person name="Jiang X."/>
            <person name="Yin X."/>
            <person name="Woodcroft B.J."/>
            <person name="Tyson G.W."/>
            <person name="Hugenholtz P."/>
            <person name="Polz M.F."/>
            <person name="Zhang T."/>
        </authorList>
    </citation>
    <scope>NUCLEOTIDE SEQUENCE</scope>
    <source>
        <strain evidence="7">HKST-UBA13</strain>
    </source>
</reference>
<organism evidence="7 8">
    <name type="scientific">Candidatus Dojkabacteria bacterium</name>
    <dbReference type="NCBI Taxonomy" id="2099670"/>
    <lineage>
        <taxon>Bacteria</taxon>
        <taxon>Candidatus Dojkabacteria</taxon>
    </lineage>
</organism>
<evidence type="ECO:0000256" key="3">
    <source>
        <dbReference type="ARBA" id="ARBA00023004"/>
    </source>
</evidence>
<dbReference type="GO" id="GO:0020037">
    <property type="term" value="F:heme binding"/>
    <property type="evidence" value="ECO:0007669"/>
    <property type="project" value="TreeGrafter"/>
</dbReference>
<dbReference type="PROSITE" id="PS50255">
    <property type="entry name" value="CYTOCHROME_B5_2"/>
    <property type="match status" value="1"/>
</dbReference>
<name>A0A955IAP8_9BACT</name>
<keyword evidence="1" id="KW-0349">Heme</keyword>
<evidence type="ECO:0000313" key="7">
    <source>
        <dbReference type="EMBL" id="MCA9380871.1"/>
    </source>
</evidence>
<keyword evidence="3" id="KW-0408">Iron</keyword>
<comment type="similarity">
    <text evidence="4">Belongs to the cytochrome b5 family.</text>
</comment>
<dbReference type="AlphaFoldDB" id="A0A955IAP8"/>
<evidence type="ECO:0000256" key="1">
    <source>
        <dbReference type="ARBA" id="ARBA00022617"/>
    </source>
</evidence>
<accession>A0A955IAP8</accession>
<evidence type="ECO:0000259" key="6">
    <source>
        <dbReference type="PROSITE" id="PS50255"/>
    </source>
</evidence>
<feature type="domain" description="Cytochrome b5 heme-binding" evidence="6">
    <location>
        <begin position="55"/>
        <end position="134"/>
    </location>
</feature>
<dbReference type="GO" id="GO:0016020">
    <property type="term" value="C:membrane"/>
    <property type="evidence" value="ECO:0007669"/>
    <property type="project" value="TreeGrafter"/>
</dbReference>
<evidence type="ECO:0000256" key="5">
    <source>
        <dbReference type="SAM" id="Phobius"/>
    </source>
</evidence>
<evidence type="ECO:0000313" key="8">
    <source>
        <dbReference type="Proteomes" id="UP000775877"/>
    </source>
</evidence>
<dbReference type="Gene3D" id="3.10.120.10">
    <property type="entry name" value="Cytochrome b5-like heme/steroid binding domain"/>
    <property type="match status" value="1"/>
</dbReference>
<comment type="caution">
    <text evidence="7">The sequence shown here is derived from an EMBL/GenBank/DDBJ whole genome shotgun (WGS) entry which is preliminary data.</text>
</comment>
<gene>
    <name evidence="7" type="ORF">KC678_01260</name>
</gene>
<dbReference type="EMBL" id="JAGQLJ010000022">
    <property type="protein sequence ID" value="MCA9380871.1"/>
    <property type="molecule type" value="Genomic_DNA"/>
</dbReference>
<keyword evidence="2" id="KW-0479">Metal-binding</keyword>
<dbReference type="Proteomes" id="UP000775877">
    <property type="component" value="Unassembled WGS sequence"/>
</dbReference>
<proteinExistence type="inferred from homology"/>
<dbReference type="InterPro" id="IPR036400">
    <property type="entry name" value="Cyt_B5-like_heme/steroid_sf"/>
</dbReference>
<dbReference type="InterPro" id="IPR050668">
    <property type="entry name" value="Cytochrome_b5"/>
</dbReference>